<feature type="domain" description="Amidase" evidence="1">
    <location>
        <begin position="26"/>
        <end position="461"/>
    </location>
</feature>
<name>A0ABW6CNZ6_9CAUL</name>
<sequence length="481" mass="50816">MAGDMLNQDATSQLAALQSKRISSEELLKLALGRHEKLHKRLNAVVNADLAHALERARSIDDTRVKDGALGPLAGLPMTLKDTLDVQGMPASAGLDRFRHRICEDADAVSGARRAGAVIWGKTNVPVMAGDWQSYNDLYGATSNPWDLERTSGGSSGGAAAALAAGITPLEIGSDIGGSLRVPASFCGVFSHKPTWGLVSQIGHVPPHPGAHAERDLNVIGPMARSVRDLRLLLSLIANGPVAARAPAADLTKTRIGVWIEADDFPLDGEVRTVLEAFVTQLAEAGAEIEIISSPVPTDQLMGAYQVLLGSIIGSDMPEAQRKQMAAMRGVSKLAVTLGADERSALAQVRAYTATHAEWLDADEVRCRLRNGLKTVFSKYDVILAPVSPVAAFPHNHKPFNGRRLSLSDGRTIPYGAMLNWIGLATACYLPVTTVPAGHTPSGLPVGAQLIGPQGGDAKTLAVAQAIDENIRGFVAPAMDF</sequence>
<dbReference type="SUPFAM" id="SSF75304">
    <property type="entry name" value="Amidase signature (AS) enzymes"/>
    <property type="match status" value="1"/>
</dbReference>
<reference evidence="2 3" key="1">
    <citation type="submission" date="2022-09" db="EMBL/GenBank/DDBJ databases">
        <title>New species of Phenylobacterium.</title>
        <authorList>
            <person name="Mieszkin S."/>
        </authorList>
    </citation>
    <scope>NUCLEOTIDE SEQUENCE [LARGE SCALE GENOMIC DNA]</scope>
    <source>
        <strain evidence="2 3">HK31-G</strain>
    </source>
</reference>
<dbReference type="InterPro" id="IPR052739">
    <property type="entry name" value="FAAH2"/>
</dbReference>
<dbReference type="EMBL" id="JAOTJD010000009">
    <property type="protein sequence ID" value="MFD3263632.1"/>
    <property type="molecule type" value="Genomic_DNA"/>
</dbReference>
<dbReference type="Gene3D" id="3.90.1300.10">
    <property type="entry name" value="Amidase signature (AS) domain"/>
    <property type="match status" value="1"/>
</dbReference>
<evidence type="ECO:0000313" key="3">
    <source>
        <dbReference type="Proteomes" id="UP001598130"/>
    </source>
</evidence>
<dbReference type="Proteomes" id="UP001598130">
    <property type="component" value="Unassembled WGS sequence"/>
</dbReference>
<dbReference type="InterPro" id="IPR023631">
    <property type="entry name" value="Amidase_dom"/>
</dbReference>
<dbReference type="Pfam" id="PF01425">
    <property type="entry name" value="Amidase"/>
    <property type="match status" value="1"/>
</dbReference>
<comment type="caution">
    <text evidence="2">The sequence shown here is derived from an EMBL/GenBank/DDBJ whole genome shotgun (WGS) entry which is preliminary data.</text>
</comment>
<dbReference type="RefSeq" id="WP_377368713.1">
    <property type="nucleotide sequence ID" value="NZ_JAOTJD010000009.1"/>
</dbReference>
<evidence type="ECO:0000313" key="2">
    <source>
        <dbReference type="EMBL" id="MFD3263632.1"/>
    </source>
</evidence>
<gene>
    <name evidence="2" type="ORF">OCL97_06565</name>
</gene>
<dbReference type="PANTHER" id="PTHR43372">
    <property type="entry name" value="FATTY-ACID AMIDE HYDROLASE"/>
    <property type="match status" value="1"/>
</dbReference>
<keyword evidence="3" id="KW-1185">Reference proteome</keyword>
<organism evidence="2 3">
    <name type="scientific">Phenylobacterium ferrooxidans</name>
    <dbReference type="NCBI Taxonomy" id="2982689"/>
    <lineage>
        <taxon>Bacteria</taxon>
        <taxon>Pseudomonadati</taxon>
        <taxon>Pseudomonadota</taxon>
        <taxon>Alphaproteobacteria</taxon>
        <taxon>Caulobacterales</taxon>
        <taxon>Caulobacteraceae</taxon>
        <taxon>Phenylobacterium</taxon>
    </lineage>
</organism>
<dbReference type="PANTHER" id="PTHR43372:SF4">
    <property type="entry name" value="FATTY-ACID AMIDE HYDROLASE 2"/>
    <property type="match status" value="1"/>
</dbReference>
<proteinExistence type="predicted"/>
<evidence type="ECO:0000259" key="1">
    <source>
        <dbReference type="Pfam" id="PF01425"/>
    </source>
</evidence>
<protein>
    <submittedName>
        <fullName evidence="2">Amidase family protein</fullName>
    </submittedName>
</protein>
<dbReference type="InterPro" id="IPR036928">
    <property type="entry name" value="AS_sf"/>
</dbReference>
<accession>A0ABW6CNZ6</accession>